<dbReference type="Proteomes" id="UP000007266">
    <property type="component" value="Linkage group 8"/>
</dbReference>
<reference evidence="6 7" key="1">
    <citation type="journal article" date="2008" name="Nature">
        <title>The genome of the model beetle and pest Tribolium castaneum.</title>
        <authorList>
            <consortium name="Tribolium Genome Sequencing Consortium"/>
            <person name="Richards S."/>
            <person name="Gibbs R.A."/>
            <person name="Weinstock G.M."/>
            <person name="Brown S.J."/>
            <person name="Denell R."/>
            <person name="Beeman R.W."/>
            <person name="Gibbs R."/>
            <person name="Beeman R.W."/>
            <person name="Brown S.J."/>
            <person name="Bucher G."/>
            <person name="Friedrich M."/>
            <person name="Grimmelikhuijzen C.J."/>
            <person name="Klingler M."/>
            <person name="Lorenzen M."/>
            <person name="Richards S."/>
            <person name="Roth S."/>
            <person name="Schroder R."/>
            <person name="Tautz D."/>
            <person name="Zdobnov E.M."/>
            <person name="Muzny D."/>
            <person name="Gibbs R.A."/>
            <person name="Weinstock G.M."/>
            <person name="Attaway T."/>
            <person name="Bell S."/>
            <person name="Buhay C.J."/>
            <person name="Chandrabose M.N."/>
            <person name="Chavez D."/>
            <person name="Clerk-Blankenburg K.P."/>
            <person name="Cree A."/>
            <person name="Dao M."/>
            <person name="Davis C."/>
            <person name="Chacko J."/>
            <person name="Dinh H."/>
            <person name="Dugan-Rocha S."/>
            <person name="Fowler G."/>
            <person name="Garner T.T."/>
            <person name="Garnes J."/>
            <person name="Gnirke A."/>
            <person name="Hawes A."/>
            <person name="Hernandez J."/>
            <person name="Hines S."/>
            <person name="Holder M."/>
            <person name="Hume J."/>
            <person name="Jhangiani S.N."/>
            <person name="Joshi V."/>
            <person name="Khan Z.M."/>
            <person name="Jackson L."/>
            <person name="Kovar C."/>
            <person name="Kowis A."/>
            <person name="Lee S."/>
            <person name="Lewis L.R."/>
            <person name="Margolis J."/>
            <person name="Morgan M."/>
            <person name="Nazareth L.V."/>
            <person name="Nguyen N."/>
            <person name="Okwuonu G."/>
            <person name="Parker D."/>
            <person name="Richards S."/>
            <person name="Ruiz S.J."/>
            <person name="Santibanez J."/>
            <person name="Savard J."/>
            <person name="Scherer S.E."/>
            <person name="Schneider B."/>
            <person name="Sodergren E."/>
            <person name="Tautz D."/>
            <person name="Vattahil S."/>
            <person name="Villasana D."/>
            <person name="White C.S."/>
            <person name="Wright R."/>
            <person name="Park Y."/>
            <person name="Beeman R.W."/>
            <person name="Lord J."/>
            <person name="Oppert B."/>
            <person name="Lorenzen M."/>
            <person name="Brown S."/>
            <person name="Wang L."/>
            <person name="Savard J."/>
            <person name="Tautz D."/>
            <person name="Richards S."/>
            <person name="Weinstock G."/>
            <person name="Gibbs R.A."/>
            <person name="Liu Y."/>
            <person name="Worley K."/>
            <person name="Weinstock G."/>
            <person name="Elsik C.G."/>
            <person name="Reese J.T."/>
            <person name="Elhaik E."/>
            <person name="Landan G."/>
            <person name="Graur D."/>
            <person name="Arensburger P."/>
            <person name="Atkinson P."/>
            <person name="Beeman R.W."/>
            <person name="Beidler J."/>
            <person name="Brown S.J."/>
            <person name="Demuth J.P."/>
            <person name="Drury D.W."/>
            <person name="Du Y.Z."/>
            <person name="Fujiwara H."/>
            <person name="Lorenzen M."/>
            <person name="Maselli V."/>
            <person name="Osanai M."/>
            <person name="Park Y."/>
            <person name="Robertson H.M."/>
            <person name="Tu Z."/>
            <person name="Wang J.J."/>
            <person name="Wang S."/>
            <person name="Richards S."/>
            <person name="Song H."/>
            <person name="Zhang L."/>
            <person name="Sodergren E."/>
            <person name="Werner D."/>
            <person name="Stanke M."/>
            <person name="Morgenstern B."/>
            <person name="Solovyev V."/>
            <person name="Kosarev P."/>
            <person name="Brown G."/>
            <person name="Chen H.C."/>
            <person name="Ermolaeva O."/>
            <person name="Hlavina W."/>
            <person name="Kapustin Y."/>
            <person name="Kiryutin B."/>
            <person name="Kitts P."/>
            <person name="Maglott D."/>
            <person name="Pruitt K."/>
            <person name="Sapojnikov V."/>
            <person name="Souvorov A."/>
            <person name="Mackey A.J."/>
            <person name="Waterhouse R.M."/>
            <person name="Wyder S."/>
            <person name="Zdobnov E.M."/>
            <person name="Zdobnov E.M."/>
            <person name="Wyder S."/>
            <person name="Kriventseva E.V."/>
            <person name="Kadowaki T."/>
            <person name="Bork P."/>
            <person name="Aranda M."/>
            <person name="Bao R."/>
            <person name="Beermann A."/>
            <person name="Berns N."/>
            <person name="Bolognesi R."/>
            <person name="Bonneton F."/>
            <person name="Bopp D."/>
            <person name="Brown S.J."/>
            <person name="Bucher G."/>
            <person name="Butts T."/>
            <person name="Chaumot A."/>
            <person name="Denell R.E."/>
            <person name="Ferrier D.E."/>
            <person name="Friedrich M."/>
            <person name="Gordon C.M."/>
            <person name="Jindra M."/>
            <person name="Klingler M."/>
            <person name="Lan Q."/>
            <person name="Lattorff H.M."/>
            <person name="Laudet V."/>
            <person name="von Levetsow C."/>
            <person name="Liu Z."/>
            <person name="Lutz R."/>
            <person name="Lynch J.A."/>
            <person name="da Fonseca R.N."/>
            <person name="Posnien N."/>
            <person name="Reuter R."/>
            <person name="Roth S."/>
            <person name="Savard J."/>
            <person name="Schinko J.B."/>
            <person name="Schmitt C."/>
            <person name="Schoppmeier M."/>
            <person name="Schroder R."/>
            <person name="Shippy T.D."/>
            <person name="Simonnet F."/>
            <person name="Marques-Souza H."/>
            <person name="Tautz D."/>
            <person name="Tomoyasu Y."/>
            <person name="Trauner J."/>
            <person name="Van der Zee M."/>
            <person name="Vervoort M."/>
            <person name="Wittkopp N."/>
            <person name="Wimmer E.A."/>
            <person name="Yang X."/>
            <person name="Jones A.K."/>
            <person name="Sattelle D.B."/>
            <person name="Ebert P.R."/>
            <person name="Nelson D."/>
            <person name="Scott J.G."/>
            <person name="Beeman R.W."/>
            <person name="Muthukrishnan S."/>
            <person name="Kramer K.J."/>
            <person name="Arakane Y."/>
            <person name="Beeman R.W."/>
            <person name="Zhu Q."/>
            <person name="Hogenkamp D."/>
            <person name="Dixit R."/>
            <person name="Oppert B."/>
            <person name="Jiang H."/>
            <person name="Zou Z."/>
            <person name="Marshall J."/>
            <person name="Elpidina E."/>
            <person name="Vinokurov K."/>
            <person name="Oppert C."/>
            <person name="Zou Z."/>
            <person name="Evans J."/>
            <person name="Lu Z."/>
            <person name="Zhao P."/>
            <person name="Sumathipala N."/>
            <person name="Altincicek B."/>
            <person name="Vilcinskas A."/>
            <person name="Williams M."/>
            <person name="Hultmark D."/>
            <person name="Hetru C."/>
            <person name="Jiang H."/>
            <person name="Grimmelikhuijzen C.J."/>
            <person name="Hauser F."/>
            <person name="Cazzamali G."/>
            <person name="Williamson M."/>
            <person name="Park Y."/>
            <person name="Li B."/>
            <person name="Tanaka Y."/>
            <person name="Predel R."/>
            <person name="Neupert S."/>
            <person name="Schachtner J."/>
            <person name="Verleyen P."/>
            <person name="Raible F."/>
            <person name="Bork P."/>
            <person name="Friedrich M."/>
            <person name="Walden K.K."/>
            <person name="Robertson H.M."/>
            <person name="Angeli S."/>
            <person name="Foret S."/>
            <person name="Bucher G."/>
            <person name="Schuetz S."/>
            <person name="Maleszka R."/>
            <person name="Wimmer E.A."/>
            <person name="Beeman R.W."/>
            <person name="Lorenzen M."/>
            <person name="Tomoyasu Y."/>
            <person name="Miller S.C."/>
            <person name="Grossmann D."/>
            <person name="Bucher G."/>
        </authorList>
    </citation>
    <scope>NUCLEOTIDE SEQUENCE [LARGE SCALE GENOMIC DNA]</scope>
    <source>
        <strain evidence="6 7">Georgia GA2</strain>
    </source>
</reference>
<dbReference type="HOGENOM" id="CLU_169286_0_0_1"/>
<evidence type="ECO:0000256" key="4">
    <source>
        <dbReference type="ARBA" id="ARBA00023157"/>
    </source>
</evidence>
<dbReference type="Pfam" id="PF08583">
    <property type="entry name" value="Cmc1"/>
    <property type="match status" value="1"/>
</dbReference>
<accession>D6WV69</accession>
<evidence type="ECO:0000256" key="1">
    <source>
        <dbReference type="ARBA" id="ARBA00004173"/>
    </source>
</evidence>
<protein>
    <recommendedName>
        <fullName evidence="5">COX assembly mitochondrial protein</fullName>
    </recommendedName>
</protein>
<evidence type="ECO:0000256" key="5">
    <source>
        <dbReference type="RuleBase" id="RU364104"/>
    </source>
</evidence>
<proteinExistence type="inferred from homology"/>
<organism evidence="6 7">
    <name type="scientific">Tribolium castaneum</name>
    <name type="common">Red flour beetle</name>
    <dbReference type="NCBI Taxonomy" id="7070"/>
    <lineage>
        <taxon>Eukaryota</taxon>
        <taxon>Metazoa</taxon>
        <taxon>Ecdysozoa</taxon>
        <taxon>Arthropoda</taxon>
        <taxon>Hexapoda</taxon>
        <taxon>Insecta</taxon>
        <taxon>Pterygota</taxon>
        <taxon>Neoptera</taxon>
        <taxon>Endopterygota</taxon>
        <taxon>Coleoptera</taxon>
        <taxon>Polyphaga</taxon>
        <taxon>Cucujiformia</taxon>
        <taxon>Tenebrionidae</taxon>
        <taxon>Tenebrionidae incertae sedis</taxon>
        <taxon>Tribolium</taxon>
    </lineage>
</organism>
<dbReference type="InParanoid" id="D6WV69"/>
<dbReference type="eggNOG" id="KOG4148">
    <property type="taxonomic scope" value="Eukaryota"/>
</dbReference>
<keyword evidence="4" id="KW-1015">Disulfide bond</keyword>
<dbReference type="FunCoup" id="D6WV69">
    <property type="interactions" value="220"/>
</dbReference>
<dbReference type="InterPro" id="IPR013892">
    <property type="entry name" value="Cyt_c_biogenesis_Cmc1-like"/>
</dbReference>
<dbReference type="PANTHER" id="PTHR22977:SF1">
    <property type="entry name" value="COX ASSEMBLY MITOCHONDRIAL PROTEIN 2 HOMOLOG"/>
    <property type="match status" value="1"/>
</dbReference>
<evidence type="ECO:0000256" key="2">
    <source>
        <dbReference type="ARBA" id="ARBA00007347"/>
    </source>
</evidence>
<name>D6WV69_TRICA</name>
<keyword evidence="3 5" id="KW-0496">Mitochondrion</keyword>
<evidence type="ECO:0000313" key="6">
    <source>
        <dbReference type="EMBL" id="EFA07774.1"/>
    </source>
</evidence>
<dbReference type="OMA" id="CHKEHNF"/>
<comment type="subcellular location">
    <subcellularLocation>
        <location evidence="1 5">Mitochondrion</location>
    </subcellularLocation>
</comment>
<dbReference type="PANTHER" id="PTHR22977">
    <property type="entry name" value="COX ASSEMBLY MITOCHONDRIAL PROTEIN"/>
    <property type="match status" value="1"/>
</dbReference>
<evidence type="ECO:0000313" key="7">
    <source>
        <dbReference type="Proteomes" id="UP000007266"/>
    </source>
</evidence>
<dbReference type="EMBL" id="KQ971363">
    <property type="protein sequence ID" value="EFA07774.1"/>
    <property type="molecule type" value="Genomic_DNA"/>
</dbReference>
<gene>
    <name evidence="6" type="primary">GLEAN_05329</name>
    <name evidence="6" type="ORF">TcasGA2_TC005329</name>
</gene>
<comment type="similarity">
    <text evidence="2 5">Belongs to the CMC family.</text>
</comment>
<dbReference type="AlphaFoldDB" id="D6WV69"/>
<reference evidence="6 7" key="2">
    <citation type="journal article" date="2010" name="Nucleic Acids Res.">
        <title>BeetleBase in 2010: revisions to provide comprehensive genomic information for Tribolium castaneum.</title>
        <authorList>
            <person name="Kim H.S."/>
            <person name="Murphy T."/>
            <person name="Xia J."/>
            <person name="Caragea D."/>
            <person name="Park Y."/>
            <person name="Beeman R.W."/>
            <person name="Lorenzen M.D."/>
            <person name="Butcher S."/>
            <person name="Manak J.R."/>
            <person name="Brown S.J."/>
        </authorList>
    </citation>
    <scope>GENOME REANNOTATION</scope>
    <source>
        <strain evidence="6 7">Georgia GA2</strain>
    </source>
</reference>
<keyword evidence="7" id="KW-1185">Reference proteome</keyword>
<dbReference type="STRING" id="7070.D6WV69"/>
<evidence type="ECO:0000256" key="3">
    <source>
        <dbReference type="ARBA" id="ARBA00023128"/>
    </source>
</evidence>
<sequence>MSGVVLTQAHSIVILSKMHTDLSTHLHSEKCNELIRLLQECHNDHPYRKFVGYCNSLDHQMTKCLKEERLARRQRNFEKSKEMKEKLRRLLREDTNLE</sequence>
<dbReference type="GO" id="GO:0005739">
    <property type="term" value="C:mitochondrion"/>
    <property type="evidence" value="ECO:0000318"/>
    <property type="project" value="GO_Central"/>
</dbReference>
<dbReference type="PROSITE" id="PS51808">
    <property type="entry name" value="CHCH"/>
    <property type="match status" value="1"/>
</dbReference>
<dbReference type="PhylomeDB" id="D6WV69"/>